<keyword evidence="5" id="KW-0732">Signal</keyword>
<evidence type="ECO:0000256" key="3">
    <source>
        <dbReference type="RuleBase" id="RU003818"/>
    </source>
</evidence>
<protein>
    <recommendedName>
        <fullName evidence="6">Platelet-derived growth factor (PDGF) family profile domain-containing protein</fullName>
    </recommendedName>
</protein>
<evidence type="ECO:0000256" key="5">
    <source>
        <dbReference type="SAM" id="SignalP"/>
    </source>
</evidence>
<dbReference type="InterPro" id="IPR036841">
    <property type="entry name" value="VEGF_C_sf"/>
</dbReference>
<comment type="caution">
    <text evidence="7">The sequence shown here is derived from an EMBL/GenBank/DDBJ whole genome shotgun (WGS) entry which is preliminary data.</text>
</comment>
<name>A0AAV7AXW1_ENGPU</name>
<dbReference type="SUPFAM" id="SSF57501">
    <property type="entry name" value="Cystine-knot cytokines"/>
    <property type="match status" value="1"/>
</dbReference>
<evidence type="ECO:0000313" key="8">
    <source>
        <dbReference type="Proteomes" id="UP000824782"/>
    </source>
</evidence>
<dbReference type="GO" id="GO:0045766">
    <property type="term" value="P:positive regulation of angiogenesis"/>
    <property type="evidence" value="ECO:0007669"/>
    <property type="project" value="TreeGrafter"/>
</dbReference>
<dbReference type="GO" id="GO:0008201">
    <property type="term" value="F:heparin binding"/>
    <property type="evidence" value="ECO:0007669"/>
    <property type="project" value="InterPro"/>
</dbReference>
<organism evidence="7 8">
    <name type="scientific">Engystomops pustulosus</name>
    <name type="common">Tungara frog</name>
    <name type="synonym">Physalaemus pustulosus</name>
    <dbReference type="NCBI Taxonomy" id="76066"/>
    <lineage>
        <taxon>Eukaryota</taxon>
        <taxon>Metazoa</taxon>
        <taxon>Chordata</taxon>
        <taxon>Craniata</taxon>
        <taxon>Vertebrata</taxon>
        <taxon>Euteleostomi</taxon>
        <taxon>Amphibia</taxon>
        <taxon>Batrachia</taxon>
        <taxon>Anura</taxon>
        <taxon>Neobatrachia</taxon>
        <taxon>Hyloidea</taxon>
        <taxon>Leptodactylidae</taxon>
        <taxon>Leiuperinae</taxon>
        <taxon>Engystomops</taxon>
    </lineage>
</organism>
<keyword evidence="1 3" id="KW-0339">Growth factor</keyword>
<dbReference type="PROSITE" id="PS50278">
    <property type="entry name" value="PDGF_2"/>
    <property type="match status" value="1"/>
</dbReference>
<comment type="similarity">
    <text evidence="3">Belongs to the PDGF/VEGF growth factor family.</text>
</comment>
<dbReference type="Gene3D" id="2.10.90.10">
    <property type="entry name" value="Cystine-knot cytokines"/>
    <property type="match status" value="1"/>
</dbReference>
<gene>
    <name evidence="7" type="ORF">GDO81_016377</name>
</gene>
<evidence type="ECO:0000256" key="1">
    <source>
        <dbReference type="ARBA" id="ARBA00023030"/>
    </source>
</evidence>
<dbReference type="GO" id="GO:0002040">
    <property type="term" value="P:sprouting angiogenesis"/>
    <property type="evidence" value="ECO:0007669"/>
    <property type="project" value="TreeGrafter"/>
</dbReference>
<accession>A0AAV7AXW1</accession>
<dbReference type="GO" id="GO:0001666">
    <property type="term" value="P:response to hypoxia"/>
    <property type="evidence" value="ECO:0007669"/>
    <property type="project" value="TreeGrafter"/>
</dbReference>
<dbReference type="GO" id="GO:0038084">
    <property type="term" value="P:vascular endothelial growth factor signaling pathway"/>
    <property type="evidence" value="ECO:0007669"/>
    <property type="project" value="TreeGrafter"/>
</dbReference>
<proteinExistence type="inferred from homology"/>
<dbReference type="Pfam" id="PF00341">
    <property type="entry name" value="PDGF"/>
    <property type="match status" value="1"/>
</dbReference>
<evidence type="ECO:0000256" key="4">
    <source>
        <dbReference type="SAM" id="MobiDB-lite"/>
    </source>
</evidence>
<dbReference type="EMBL" id="WNYA01000007">
    <property type="protein sequence ID" value="KAG8564230.1"/>
    <property type="molecule type" value="Genomic_DNA"/>
</dbReference>
<dbReference type="InterPro" id="IPR023581">
    <property type="entry name" value="PD_growth_factor_CS"/>
</dbReference>
<evidence type="ECO:0000256" key="2">
    <source>
        <dbReference type="ARBA" id="ARBA00023157"/>
    </source>
</evidence>
<dbReference type="GO" id="GO:0060754">
    <property type="term" value="P:positive regulation of mast cell chemotaxis"/>
    <property type="evidence" value="ECO:0007669"/>
    <property type="project" value="TreeGrafter"/>
</dbReference>
<dbReference type="GO" id="GO:0016020">
    <property type="term" value="C:membrane"/>
    <property type="evidence" value="ECO:0007669"/>
    <property type="project" value="InterPro"/>
</dbReference>
<reference evidence="7" key="1">
    <citation type="thesis" date="2020" institute="ProQuest LLC" country="789 East Eisenhower Parkway, Ann Arbor, MI, USA">
        <title>Comparative Genomics and Chromosome Evolution.</title>
        <authorList>
            <person name="Mudd A.B."/>
        </authorList>
    </citation>
    <scope>NUCLEOTIDE SEQUENCE</scope>
    <source>
        <strain evidence="7">237g6f4</strain>
        <tissue evidence="7">Blood</tissue>
    </source>
</reference>
<dbReference type="Gene3D" id="2.10.160.10">
    <property type="entry name" value="Vascular endothelial growth factor, heparin-binding domain"/>
    <property type="match status" value="1"/>
</dbReference>
<feature type="signal peptide" evidence="5">
    <location>
        <begin position="1"/>
        <end position="26"/>
    </location>
</feature>
<dbReference type="InterPro" id="IPR029034">
    <property type="entry name" value="Cystine-knot_cytokine"/>
</dbReference>
<dbReference type="GO" id="GO:0005615">
    <property type="term" value="C:extracellular space"/>
    <property type="evidence" value="ECO:0007669"/>
    <property type="project" value="TreeGrafter"/>
</dbReference>
<dbReference type="GO" id="GO:0008083">
    <property type="term" value="F:growth factor activity"/>
    <property type="evidence" value="ECO:0007669"/>
    <property type="project" value="UniProtKB-KW"/>
</dbReference>
<feature type="domain" description="Platelet-derived growth factor (PDGF) family profile" evidence="6">
    <location>
        <begin position="35"/>
        <end position="127"/>
    </location>
</feature>
<dbReference type="InterPro" id="IPR000072">
    <property type="entry name" value="PDGF/VEGF_dom"/>
</dbReference>
<feature type="compositionally biased region" description="Basic residues" evidence="4">
    <location>
        <begin position="148"/>
        <end position="161"/>
    </location>
</feature>
<keyword evidence="8" id="KW-1185">Reference proteome</keyword>
<dbReference type="PANTHER" id="PTHR12025">
    <property type="entry name" value="VASCULAR ENDOTHELIAL GROWTH FACTOR"/>
    <property type="match status" value="1"/>
</dbReference>
<feature type="region of interest" description="Disordered" evidence="4">
    <location>
        <begin position="138"/>
        <end position="170"/>
    </location>
</feature>
<dbReference type="SMART" id="SM00141">
    <property type="entry name" value="PDGF"/>
    <property type="match status" value="1"/>
</dbReference>
<dbReference type="GO" id="GO:0005172">
    <property type="term" value="F:vascular endothelial growth factor receptor binding"/>
    <property type="evidence" value="ECO:0007669"/>
    <property type="project" value="TreeGrafter"/>
</dbReference>
<dbReference type="GO" id="GO:0048010">
    <property type="term" value="P:vascular endothelial growth factor receptor signaling pathway"/>
    <property type="evidence" value="ECO:0007669"/>
    <property type="project" value="TreeGrafter"/>
</dbReference>
<dbReference type="GO" id="GO:0042056">
    <property type="term" value="F:chemoattractant activity"/>
    <property type="evidence" value="ECO:0007669"/>
    <property type="project" value="TreeGrafter"/>
</dbReference>
<sequence length="214" mass="24361">MDYVMGSSILWLSVLLHCILAPISVSQTAQTQKLEGQAWMDIFNRSKCQPRWVLLNLLNEFPQFSDFLFKPPCVSVQRCAGCCLDEAQSCFPLQAQIIKMQVQVHKTKSDPEYTEISVIQHTECECRRPQVNATLKASRLTATSGDKKVKKRRRKGKKGRGASKNARSACPPCGRRRTLNLKNCECICDVSEEKCHRRGLTLNKERCRCEKPRS</sequence>
<feature type="chain" id="PRO_5044023458" description="Platelet-derived growth factor (PDGF) family profile domain-containing protein" evidence="5">
    <location>
        <begin position="27"/>
        <end position="214"/>
    </location>
</feature>
<dbReference type="InterPro" id="IPR050507">
    <property type="entry name" value="PDGF/VEGF_growth_factor"/>
</dbReference>
<dbReference type="GO" id="GO:0050930">
    <property type="term" value="P:induction of positive chemotaxis"/>
    <property type="evidence" value="ECO:0007669"/>
    <property type="project" value="TreeGrafter"/>
</dbReference>
<dbReference type="PANTHER" id="PTHR12025:SF17">
    <property type="entry name" value="VASCULAR ENDOTHELIAL GROWTH FACTOR B"/>
    <property type="match status" value="1"/>
</dbReference>
<evidence type="ECO:0000259" key="6">
    <source>
        <dbReference type="PROSITE" id="PS50278"/>
    </source>
</evidence>
<dbReference type="PROSITE" id="PS00249">
    <property type="entry name" value="PDGF_1"/>
    <property type="match status" value="1"/>
</dbReference>
<dbReference type="GO" id="GO:0001938">
    <property type="term" value="P:positive regulation of endothelial cell proliferation"/>
    <property type="evidence" value="ECO:0007669"/>
    <property type="project" value="TreeGrafter"/>
</dbReference>
<evidence type="ECO:0000313" key="7">
    <source>
        <dbReference type="EMBL" id="KAG8564230.1"/>
    </source>
</evidence>
<dbReference type="SUPFAM" id="SSF57593">
    <property type="entry name" value="Heparin-binding domain from vascular endothelial growth factor"/>
    <property type="match status" value="1"/>
</dbReference>
<dbReference type="Proteomes" id="UP000824782">
    <property type="component" value="Unassembled WGS sequence"/>
</dbReference>
<keyword evidence="2" id="KW-1015">Disulfide bond</keyword>
<dbReference type="AlphaFoldDB" id="A0AAV7AXW1"/>